<feature type="compositionally biased region" description="Polar residues" evidence="3">
    <location>
        <begin position="1386"/>
        <end position="1396"/>
    </location>
</feature>
<dbReference type="Proteomes" id="UP001277761">
    <property type="component" value="Unassembled WGS sequence"/>
</dbReference>
<evidence type="ECO:0000259" key="5">
    <source>
        <dbReference type="Pfam" id="PF10145"/>
    </source>
</evidence>
<dbReference type="RefSeq" id="WP_319953241.1">
    <property type="nucleotide sequence ID" value="NZ_JAXAVX010000002.1"/>
</dbReference>
<feature type="region of interest" description="Disordered" evidence="3">
    <location>
        <begin position="1362"/>
        <end position="1413"/>
    </location>
</feature>
<feature type="region of interest" description="Disordered" evidence="3">
    <location>
        <begin position="1278"/>
        <end position="1300"/>
    </location>
</feature>
<dbReference type="CDD" id="cd12797">
    <property type="entry name" value="M23_peptidase"/>
    <property type="match status" value="1"/>
</dbReference>
<dbReference type="SUPFAM" id="SSF51261">
    <property type="entry name" value="Duplicated hybrid motif"/>
    <property type="match status" value="1"/>
</dbReference>
<organism evidence="7 8">
    <name type="scientific">Patulibacter brassicae</name>
    <dbReference type="NCBI Taxonomy" id="1705717"/>
    <lineage>
        <taxon>Bacteria</taxon>
        <taxon>Bacillati</taxon>
        <taxon>Actinomycetota</taxon>
        <taxon>Thermoleophilia</taxon>
        <taxon>Solirubrobacterales</taxon>
        <taxon>Patulibacteraceae</taxon>
        <taxon>Patulibacter</taxon>
    </lineage>
</organism>
<evidence type="ECO:0000313" key="7">
    <source>
        <dbReference type="EMBL" id="MDX8151088.1"/>
    </source>
</evidence>
<feature type="domain" description="M23ase beta-sheet core" evidence="4">
    <location>
        <begin position="1409"/>
        <end position="1503"/>
    </location>
</feature>
<dbReference type="PANTHER" id="PTHR37813:SF1">
    <property type="entry name" value="FELS-2 PROPHAGE PROTEIN"/>
    <property type="match status" value="1"/>
</dbReference>
<dbReference type="Pfam" id="PF18896">
    <property type="entry name" value="SLT_3"/>
    <property type="match status" value="1"/>
</dbReference>
<sequence length="1879" mass="196597">MTESRTLTTRHVTELITRGEQKLLASSRAQARADQIRERQQVRLAARMQTVDRLQEEVARSADAMAKAGQTSSARHIAAVERLQRAQERLQREVAESANAFQRSGAAAATAGRHIDAYERQQRQAAAAGDRLAGSQHRVATSARTADAALTGSAAAARASTAAYGTAAAGAGRLARTAQATGAVLGGGAAFGLASLAKNALDFEQQMATVRATVGGSKQDFNDLSDLAIKLGADTKFSASESAVAMDILAKAGFNTRQVMAALPGTLALAAASGADLATATDIQASSMRAFNLEVEQAGHVADVLSLTANKSAVGVTDVGEALKYVAPVAQTAGQSFEDIAAAIGILGNSGIKGSQAGTTLNAAILRLIKPTKAAEAALHSLGTSSKELYGPNGLRPLPDILAELVAGAEKLPKAEGLRALTTIFGREPLPGLTTLVDKGAPALRKFSAELENSDGAAKRVSKTMQENTKDAAEQFFGALESGAIQIQRRFSPTIQRAFNDASKQIGDFADNDEAVDEVADTIGNAAEAMLHLGEATLPLIRAGAGALKLFADLPDEVQKSVLTFGLLTIASRKLAGSSALAGLTGAFSRTRKEMALTRAEAAATAASMGGASAAAGVSGALGAGRVGRATKTDVAVGRTTSGAYMMGAVPFGDLSGTARQQAVLARRQAAAAQRLATEQTRLSRALAASRATIGRARVPGGRATGLAGAGGALIGGALGGGDPFTGAASGAAAGAMAGPWGALAGALGGAAASAIVDDLTKAGTKRVERAAQRYADAIRSSTERGMDAGLKRRPASRVAQAVEAANDASAKGGLEAARANVNLGREFVAGLKGNRYQSASSIMGRFNAQLGGARGVGSQEEAARQMLEYARGLEKGGRVAQDTVQKLARRLKRDWGIVVEGADEAGGDAARAIDRRLSDRKAIGGAQKLADRLADTFADLPRVTVRSVPGAVAVLGTQLDRLEKVAKAKNVPKGMKEAAERELPGLRREYDRQLSRMARRLGISKDQARSWADDVTTATRRSKRGGEDVRTLTNAVDSLNRRMASGKQVAKEFGDLLGGLGAKLDQKTLDAFGALIATPNRQLDLSKRRGGAIRRYQGGGLVPAWISSGEELEFPDGRSGIVPGPRVAADNVFAMLPERTKVWTEDSQIKRAMGIPVDVENQVPHFATGGIATAVRSARGVGLRGERLVTAVAVAGPESNYVLTARLNNPGVEDSRGLWQINTLAHPKWAGRNLYNPDVNAQAMREISSGGSNWKPWSAYSSGRYRSFLGRARAAVGSTTGSTSSNGSDGTSDTTTRAVPVRYSRSRSRAGLLDNAASVGIDTVQRYGSLYAARRYGLTPLTAALRDAAASEEYFREIETKAKTGSSTSSSASGGIGGRGRMNWPTASRSITSRFGSRASPGGRGSTNHDGIDIGVPTGTAVFAAARGQVAQAGTNGGYGTYVGLDHRNGYYSFYGHLSRALVRRGQVVNSGAKIGLSGNTGTSTGPHLHFGIHRNGTRVNPLSMLGKNFRRGGAARAFRTGGRAFAQGVTSGYGAGLGRYSMAGVDDALGALRRRDVTLKSATGQRLLAQLDASLSEASNGRLEQLRRQLLREVRKGGDKKAVDRMRGALDAITAQLAGRIEENILGVAEGAAKRERAQQKRRTAAAIEGVDDSSLAGLNLNASLAAETIATSKDDRAKLVQARERAKAQAARAKTQADRETFLEQAQRARDAIEELDDRVDDAKVTMAQAARERPRVAAQERIATTDLAIARATLTDDPADDRAANQTRERIIAEELDKAKARGDEQAQIELIGELRSVRDALKENTDAQREQSERLDALRDLEKERVDRLARVEQGLMNETHFLGRLAASLDVELGNRAATGFATPGTVSTPGGW</sequence>
<evidence type="ECO:0000259" key="4">
    <source>
        <dbReference type="Pfam" id="PF01551"/>
    </source>
</evidence>
<accession>A0ABU4VH25</accession>
<dbReference type="InterPro" id="IPR011055">
    <property type="entry name" value="Dup_hybrid_motif"/>
</dbReference>
<dbReference type="InterPro" id="IPR023346">
    <property type="entry name" value="Lysozyme-like_dom_sf"/>
</dbReference>
<evidence type="ECO:0000259" key="6">
    <source>
        <dbReference type="Pfam" id="PF18896"/>
    </source>
</evidence>
<evidence type="ECO:0000256" key="2">
    <source>
        <dbReference type="SAM" id="Coils"/>
    </source>
</evidence>
<comment type="caution">
    <text evidence="7">The sequence shown here is derived from an EMBL/GenBank/DDBJ whole genome shotgun (WGS) entry which is preliminary data.</text>
</comment>
<feature type="compositionally biased region" description="Low complexity" evidence="3">
    <location>
        <begin position="1364"/>
        <end position="1374"/>
    </location>
</feature>
<dbReference type="InterPro" id="IPR010090">
    <property type="entry name" value="Phage_tape_meas"/>
</dbReference>
<reference evidence="7 8" key="1">
    <citation type="submission" date="2023-11" db="EMBL/GenBank/DDBJ databases">
        <authorList>
            <person name="Xu M."/>
            <person name="Jiang T."/>
        </authorList>
    </citation>
    <scope>NUCLEOTIDE SEQUENCE [LARGE SCALE GENOMIC DNA]</scope>
    <source>
        <strain evidence="7 8">SD</strain>
    </source>
</reference>
<dbReference type="EMBL" id="JAXAVX010000002">
    <property type="protein sequence ID" value="MDX8151088.1"/>
    <property type="molecule type" value="Genomic_DNA"/>
</dbReference>
<evidence type="ECO:0000313" key="8">
    <source>
        <dbReference type="Proteomes" id="UP001277761"/>
    </source>
</evidence>
<dbReference type="Pfam" id="PF01551">
    <property type="entry name" value="Peptidase_M23"/>
    <property type="match status" value="1"/>
</dbReference>
<protein>
    <submittedName>
        <fullName evidence="7">Phage tail tape measure protein</fullName>
    </submittedName>
</protein>
<evidence type="ECO:0000256" key="3">
    <source>
        <dbReference type="SAM" id="MobiDB-lite"/>
    </source>
</evidence>
<gene>
    <name evidence="7" type="ORF">SK069_05750</name>
</gene>
<feature type="coiled-coil region" evidence="2">
    <location>
        <begin position="1679"/>
        <end position="1736"/>
    </location>
</feature>
<keyword evidence="2" id="KW-0175">Coiled coil</keyword>
<feature type="domain" description="Transglycosylase SLT" evidence="6">
    <location>
        <begin position="1178"/>
        <end position="1259"/>
    </location>
</feature>
<dbReference type="Gene3D" id="2.70.70.10">
    <property type="entry name" value="Glucose Permease (Domain IIA)"/>
    <property type="match status" value="1"/>
</dbReference>
<dbReference type="NCBIfam" id="TIGR01760">
    <property type="entry name" value="tape_meas_TP901"/>
    <property type="match status" value="1"/>
</dbReference>
<name>A0ABU4VH25_9ACTN</name>
<evidence type="ECO:0000256" key="1">
    <source>
        <dbReference type="ARBA" id="ARBA00022612"/>
    </source>
</evidence>
<feature type="coiled-coil region" evidence="2">
    <location>
        <begin position="73"/>
        <end position="103"/>
    </location>
</feature>
<dbReference type="Pfam" id="PF10145">
    <property type="entry name" value="PhageMin_Tail"/>
    <property type="match status" value="1"/>
</dbReference>
<feature type="domain" description="Phage tail tape measure protein" evidence="5">
    <location>
        <begin position="226"/>
        <end position="426"/>
    </location>
</feature>
<proteinExistence type="predicted"/>
<dbReference type="InterPro" id="IPR016047">
    <property type="entry name" value="M23ase_b-sheet_dom"/>
</dbReference>
<keyword evidence="1" id="KW-1188">Viral release from host cell</keyword>
<dbReference type="SUPFAM" id="SSF53955">
    <property type="entry name" value="Lysozyme-like"/>
    <property type="match status" value="1"/>
</dbReference>
<feature type="compositionally biased region" description="Low complexity" evidence="3">
    <location>
        <begin position="1278"/>
        <end position="1297"/>
    </location>
</feature>
<dbReference type="InterPro" id="IPR043992">
    <property type="entry name" value="SLT_3"/>
</dbReference>
<dbReference type="PANTHER" id="PTHR37813">
    <property type="entry name" value="FELS-2 PROPHAGE PROTEIN"/>
    <property type="match status" value="1"/>
</dbReference>
<keyword evidence="8" id="KW-1185">Reference proteome</keyword>